<keyword evidence="8" id="KW-0067">ATP-binding</keyword>
<dbReference type="GO" id="GO:0002949">
    <property type="term" value="P:tRNA threonylcarbamoyladenosine modification"/>
    <property type="evidence" value="ECO:0007669"/>
    <property type="project" value="InterPro"/>
</dbReference>
<dbReference type="GO" id="GO:0016740">
    <property type="term" value="F:transferase activity"/>
    <property type="evidence" value="ECO:0007669"/>
    <property type="project" value="UniProtKB-KW"/>
</dbReference>
<evidence type="ECO:0000256" key="6">
    <source>
        <dbReference type="ARBA" id="ARBA00022723"/>
    </source>
</evidence>
<name>A0A4R5MNV6_9SPHI</name>
<keyword evidence="5" id="KW-0819">tRNA processing</keyword>
<dbReference type="OrthoDB" id="9815896at2"/>
<dbReference type="NCBIfam" id="TIGR00150">
    <property type="entry name" value="T6A_YjeE"/>
    <property type="match status" value="1"/>
</dbReference>
<gene>
    <name evidence="11" type="primary">tsaE</name>
    <name evidence="11" type="ORF">EZJ43_05060</name>
</gene>
<dbReference type="Proteomes" id="UP000295668">
    <property type="component" value="Unassembled WGS sequence"/>
</dbReference>
<evidence type="ECO:0000256" key="10">
    <source>
        <dbReference type="ARBA" id="ARBA00032441"/>
    </source>
</evidence>
<dbReference type="Gene3D" id="3.40.50.300">
    <property type="entry name" value="P-loop containing nucleotide triphosphate hydrolases"/>
    <property type="match status" value="1"/>
</dbReference>
<keyword evidence="12" id="KW-1185">Reference proteome</keyword>
<comment type="subcellular location">
    <subcellularLocation>
        <location evidence="1">Cytoplasm</location>
    </subcellularLocation>
</comment>
<dbReference type="EMBL" id="SJCY01000002">
    <property type="protein sequence ID" value="TDG37487.1"/>
    <property type="molecule type" value="Genomic_DNA"/>
</dbReference>
<evidence type="ECO:0000313" key="11">
    <source>
        <dbReference type="EMBL" id="TDG37487.1"/>
    </source>
</evidence>
<accession>A0A4R5MNV6</accession>
<dbReference type="AlphaFoldDB" id="A0A4R5MNV6"/>
<dbReference type="GO" id="GO:0005524">
    <property type="term" value="F:ATP binding"/>
    <property type="evidence" value="ECO:0007669"/>
    <property type="project" value="UniProtKB-KW"/>
</dbReference>
<dbReference type="GO" id="GO:0005737">
    <property type="term" value="C:cytoplasm"/>
    <property type="evidence" value="ECO:0007669"/>
    <property type="project" value="UniProtKB-SubCell"/>
</dbReference>
<evidence type="ECO:0000256" key="7">
    <source>
        <dbReference type="ARBA" id="ARBA00022741"/>
    </source>
</evidence>
<comment type="similarity">
    <text evidence="2">Belongs to the TsaE family.</text>
</comment>
<sequence>MKIEVNKITDLPNVAQQLLHFAGDEKTFIFNGEMGAGKTTFIKCFCAALGVTDVVSSPTYSIVNEYIGTNGSVFHFDFYRIKHIEEAYDLGYEDYFYSGGTLLIEWPERVEEILPEHYIKVEITIDDENSRLFNFAKI</sequence>
<keyword evidence="9" id="KW-0460">Magnesium</keyword>
<dbReference type="InterPro" id="IPR003442">
    <property type="entry name" value="T6A_TsaE"/>
</dbReference>
<comment type="caution">
    <text evidence="11">The sequence shown here is derived from an EMBL/GenBank/DDBJ whole genome shotgun (WGS) entry which is preliminary data.</text>
</comment>
<evidence type="ECO:0000256" key="9">
    <source>
        <dbReference type="ARBA" id="ARBA00022842"/>
    </source>
</evidence>
<dbReference type="InterPro" id="IPR027417">
    <property type="entry name" value="P-loop_NTPase"/>
</dbReference>
<organism evidence="11 12">
    <name type="scientific">Pedobacter changchengzhani</name>
    <dbReference type="NCBI Taxonomy" id="2529274"/>
    <lineage>
        <taxon>Bacteria</taxon>
        <taxon>Pseudomonadati</taxon>
        <taxon>Bacteroidota</taxon>
        <taxon>Sphingobacteriia</taxon>
        <taxon>Sphingobacteriales</taxon>
        <taxon>Sphingobacteriaceae</taxon>
        <taxon>Pedobacter</taxon>
    </lineage>
</organism>
<evidence type="ECO:0000313" key="12">
    <source>
        <dbReference type="Proteomes" id="UP000295668"/>
    </source>
</evidence>
<evidence type="ECO:0000256" key="8">
    <source>
        <dbReference type="ARBA" id="ARBA00022840"/>
    </source>
</evidence>
<dbReference type="SUPFAM" id="SSF52540">
    <property type="entry name" value="P-loop containing nucleoside triphosphate hydrolases"/>
    <property type="match status" value="1"/>
</dbReference>
<dbReference type="PANTHER" id="PTHR33540">
    <property type="entry name" value="TRNA THREONYLCARBAMOYLADENOSINE BIOSYNTHESIS PROTEIN TSAE"/>
    <property type="match status" value="1"/>
</dbReference>
<keyword evidence="4" id="KW-0963">Cytoplasm</keyword>
<dbReference type="GO" id="GO:0046872">
    <property type="term" value="F:metal ion binding"/>
    <property type="evidence" value="ECO:0007669"/>
    <property type="project" value="UniProtKB-KW"/>
</dbReference>
<protein>
    <recommendedName>
        <fullName evidence="3">tRNA threonylcarbamoyladenosine biosynthesis protein TsaE</fullName>
    </recommendedName>
    <alternativeName>
        <fullName evidence="10">t(6)A37 threonylcarbamoyladenosine biosynthesis protein TsaE</fullName>
    </alternativeName>
</protein>
<dbReference type="Pfam" id="PF02367">
    <property type="entry name" value="TsaE"/>
    <property type="match status" value="1"/>
</dbReference>
<keyword evidence="7" id="KW-0547">Nucleotide-binding</keyword>
<evidence type="ECO:0000256" key="4">
    <source>
        <dbReference type="ARBA" id="ARBA00022490"/>
    </source>
</evidence>
<proteinExistence type="inferred from homology"/>
<evidence type="ECO:0000256" key="3">
    <source>
        <dbReference type="ARBA" id="ARBA00019010"/>
    </source>
</evidence>
<evidence type="ECO:0000256" key="5">
    <source>
        <dbReference type="ARBA" id="ARBA00022694"/>
    </source>
</evidence>
<evidence type="ECO:0000256" key="2">
    <source>
        <dbReference type="ARBA" id="ARBA00007599"/>
    </source>
</evidence>
<reference evidence="11 12" key="1">
    <citation type="submission" date="2019-02" db="EMBL/GenBank/DDBJ databases">
        <title>Pedobacter sp. nov., a novel speices isolated from soil of pinguins habitat in Antarcitica.</title>
        <authorList>
            <person name="He R.-H."/>
        </authorList>
    </citation>
    <scope>NUCLEOTIDE SEQUENCE [LARGE SCALE GENOMIC DNA]</scope>
    <source>
        <strain evidence="11 12">E01020</strain>
    </source>
</reference>
<dbReference type="PANTHER" id="PTHR33540:SF2">
    <property type="entry name" value="TRNA THREONYLCARBAMOYLADENOSINE BIOSYNTHESIS PROTEIN TSAE"/>
    <property type="match status" value="1"/>
</dbReference>
<keyword evidence="11" id="KW-0808">Transferase</keyword>
<evidence type="ECO:0000256" key="1">
    <source>
        <dbReference type="ARBA" id="ARBA00004496"/>
    </source>
</evidence>
<keyword evidence="6" id="KW-0479">Metal-binding</keyword>
<dbReference type="RefSeq" id="WP_133261580.1">
    <property type="nucleotide sequence ID" value="NZ_SJCY01000002.1"/>
</dbReference>